<comment type="caution">
    <text evidence="2">The sequence shown here is derived from an EMBL/GenBank/DDBJ whole genome shotgun (WGS) entry which is preliminary data.</text>
</comment>
<gene>
    <name evidence="2" type="ORF">GGR39_000609</name>
</gene>
<sequence>MTFHAEARSRGDKQKKISSRRGAEAQSGDFCGEAAFSLNGSINPVDGTARGLTAHGDSSAPLRLCARHLFTFLSFFTLTLREAA</sequence>
<feature type="compositionally biased region" description="Basic and acidic residues" evidence="1">
    <location>
        <begin position="1"/>
        <end position="15"/>
    </location>
</feature>
<evidence type="ECO:0000313" key="2">
    <source>
        <dbReference type="EMBL" id="MBB3938980.1"/>
    </source>
</evidence>
<evidence type="ECO:0000256" key="1">
    <source>
        <dbReference type="SAM" id="MobiDB-lite"/>
    </source>
</evidence>
<accession>A0A7W6C201</accession>
<proteinExistence type="predicted"/>
<organism evidence="2 3">
    <name type="scientific">Novosphingobium fluoreni</name>
    <dbReference type="NCBI Taxonomy" id="1391222"/>
    <lineage>
        <taxon>Bacteria</taxon>
        <taxon>Pseudomonadati</taxon>
        <taxon>Pseudomonadota</taxon>
        <taxon>Alphaproteobacteria</taxon>
        <taxon>Sphingomonadales</taxon>
        <taxon>Sphingomonadaceae</taxon>
        <taxon>Novosphingobium</taxon>
    </lineage>
</organism>
<feature type="region of interest" description="Disordered" evidence="1">
    <location>
        <begin position="1"/>
        <end position="27"/>
    </location>
</feature>
<reference evidence="2 3" key="1">
    <citation type="submission" date="2020-08" db="EMBL/GenBank/DDBJ databases">
        <title>Genomic Encyclopedia of Type Strains, Phase IV (KMG-IV): sequencing the most valuable type-strain genomes for metagenomic binning, comparative biology and taxonomic classification.</title>
        <authorList>
            <person name="Goeker M."/>
        </authorList>
    </citation>
    <scope>NUCLEOTIDE SEQUENCE [LARGE SCALE GENOMIC DNA]</scope>
    <source>
        <strain evidence="2 3">DSM 27568</strain>
    </source>
</reference>
<dbReference type="Proteomes" id="UP000561459">
    <property type="component" value="Unassembled WGS sequence"/>
</dbReference>
<name>A0A7W6C201_9SPHN</name>
<dbReference type="EMBL" id="JACIDY010000001">
    <property type="protein sequence ID" value="MBB3938980.1"/>
    <property type="molecule type" value="Genomic_DNA"/>
</dbReference>
<dbReference type="AlphaFoldDB" id="A0A7W6C201"/>
<keyword evidence="3" id="KW-1185">Reference proteome</keyword>
<evidence type="ECO:0000313" key="3">
    <source>
        <dbReference type="Proteomes" id="UP000561459"/>
    </source>
</evidence>
<protein>
    <submittedName>
        <fullName evidence="2">Uncharacterized protein</fullName>
    </submittedName>
</protein>